<dbReference type="Proteomes" id="UP000652427">
    <property type="component" value="Unassembled WGS sequence"/>
</dbReference>
<evidence type="ECO:0000256" key="2">
    <source>
        <dbReference type="ARBA" id="ARBA00022598"/>
    </source>
</evidence>
<evidence type="ECO:0000313" key="5">
    <source>
        <dbReference type="EMBL" id="NVD28528.1"/>
    </source>
</evidence>
<evidence type="ECO:0000256" key="1">
    <source>
        <dbReference type="ARBA" id="ARBA00006432"/>
    </source>
</evidence>
<comment type="similarity">
    <text evidence="1">Belongs to the ATP-dependent AMP-binding enzyme family.</text>
</comment>
<dbReference type="Gene3D" id="3.40.50.12780">
    <property type="entry name" value="N-terminal domain of ligase-like"/>
    <property type="match status" value="1"/>
</dbReference>
<dbReference type="InterPro" id="IPR020845">
    <property type="entry name" value="AMP-binding_CS"/>
</dbReference>
<dbReference type="Gene3D" id="3.30.300.30">
    <property type="match status" value="1"/>
</dbReference>
<evidence type="ECO:0000313" key="6">
    <source>
        <dbReference type="Proteomes" id="UP000652427"/>
    </source>
</evidence>
<gene>
    <name evidence="5" type="ORF">HUO14_11500</name>
</gene>
<feature type="domain" description="AMP-dependent synthetase/ligase" evidence="3">
    <location>
        <begin position="54"/>
        <end position="424"/>
    </location>
</feature>
<comment type="caution">
    <text evidence="5">The sequence shown here is derived from an EMBL/GenBank/DDBJ whole genome shotgun (WGS) entry which is preliminary data.</text>
</comment>
<dbReference type="InterPro" id="IPR042099">
    <property type="entry name" value="ANL_N_sf"/>
</dbReference>
<feature type="domain" description="AMP-binding enzyme C-terminal" evidence="4">
    <location>
        <begin position="475"/>
        <end position="551"/>
    </location>
</feature>
<dbReference type="PROSITE" id="PS00455">
    <property type="entry name" value="AMP_BINDING"/>
    <property type="match status" value="1"/>
</dbReference>
<dbReference type="RefSeq" id="WP_176279965.1">
    <property type="nucleotide sequence ID" value="NZ_JABWMH010000003.1"/>
</dbReference>
<dbReference type="PANTHER" id="PTHR43201:SF5">
    <property type="entry name" value="MEDIUM-CHAIN ACYL-COA LIGASE ACSF2, MITOCHONDRIAL"/>
    <property type="match status" value="1"/>
</dbReference>
<dbReference type="InterPro" id="IPR025110">
    <property type="entry name" value="AMP-bd_C"/>
</dbReference>
<accession>A0ABX2N4J5</accession>
<protein>
    <submittedName>
        <fullName evidence="5">Acyl--CoA ligase</fullName>
    </submittedName>
</protein>
<dbReference type="Pfam" id="PF13193">
    <property type="entry name" value="AMP-binding_C"/>
    <property type="match status" value="1"/>
</dbReference>
<keyword evidence="2 5" id="KW-0436">Ligase</keyword>
<evidence type="ECO:0000259" key="3">
    <source>
        <dbReference type="Pfam" id="PF00501"/>
    </source>
</evidence>
<dbReference type="Pfam" id="PF00501">
    <property type="entry name" value="AMP-binding"/>
    <property type="match status" value="1"/>
</dbReference>
<dbReference type="SUPFAM" id="SSF56801">
    <property type="entry name" value="Acetyl-CoA synthetase-like"/>
    <property type="match status" value="1"/>
</dbReference>
<proteinExistence type="inferred from homology"/>
<reference evidence="5 6" key="1">
    <citation type="submission" date="2020-06" db="EMBL/GenBank/DDBJ databases">
        <authorList>
            <person name="Kim S.-J."/>
            <person name="Park S.-J."/>
        </authorList>
    </citation>
    <scope>NUCLEOTIDE SEQUENCE [LARGE SCALE GENOMIC DNA]</scope>
    <source>
        <strain evidence="5 6">SW-151</strain>
    </source>
</reference>
<dbReference type="GO" id="GO:0016874">
    <property type="term" value="F:ligase activity"/>
    <property type="evidence" value="ECO:0007669"/>
    <property type="project" value="UniProtKB-KW"/>
</dbReference>
<dbReference type="InterPro" id="IPR000873">
    <property type="entry name" value="AMP-dep_synth/lig_dom"/>
</dbReference>
<sequence>MAASELDMVIDKTLEVLTQPGQLLELDTINKYGVDMPIFKNAPQNVSDYLAYFCHQHADKEFLIDGDIRLTFGETYAAARVLAGGLVEGYGVQKGDRIGIAARNSANWVILDMAITMAGGVSTKLNGWWQGDELADGIEDVGCRFVFADRQRGKRLVESKRDHGAELLIFEHDKQPLEGLKVMLEKGGGAETPLPQMAPEDNATILFTSGSTGRSKGAYAEHRSVVQGAMSFVGTVMVLVHIMEKQGTMPEGQPTAMVCVPLFHVTASVPLVLVSYAIGRKLVFLNKWDAEEAMRLIEKERVTYFVGVPLMSMEIYSHPNFDKYDLSSCVTMAAGGAPRPAEHVKRIKEKMGDGYPVIGYGLTETNGVGCSNQNENYLAKPDSTGRATPPIVEVAILDDDGNKMPQGERGEVCIRTAANFTGYWNNEEATRDAFTDDGFFRTGDIGYLDPEGYLFIVDRKKEIIIRGGENISCQEVEAAVYANPAVAEACIFGVHDERFGEVPALVYHTKDGHSLTDEQLLESLKSQLAPYKMPVHVWQYDEPLPKLGTAKIAKIVLAKKHRDELAATG</sequence>
<dbReference type="PANTHER" id="PTHR43201">
    <property type="entry name" value="ACYL-COA SYNTHETASE"/>
    <property type="match status" value="1"/>
</dbReference>
<name>A0ABX2N4J5_9SPHN</name>
<evidence type="ECO:0000259" key="4">
    <source>
        <dbReference type="Pfam" id="PF13193"/>
    </source>
</evidence>
<keyword evidence="6" id="KW-1185">Reference proteome</keyword>
<dbReference type="EMBL" id="JABWMH010000003">
    <property type="protein sequence ID" value="NVD28528.1"/>
    <property type="molecule type" value="Genomic_DNA"/>
</dbReference>
<dbReference type="InterPro" id="IPR045851">
    <property type="entry name" value="AMP-bd_C_sf"/>
</dbReference>
<organism evidence="5 6">
    <name type="scientific">Parasphingorhabdus flavimaris</name>
    <dbReference type="NCBI Taxonomy" id="266812"/>
    <lineage>
        <taxon>Bacteria</taxon>
        <taxon>Pseudomonadati</taxon>
        <taxon>Pseudomonadota</taxon>
        <taxon>Alphaproteobacteria</taxon>
        <taxon>Sphingomonadales</taxon>
        <taxon>Sphingomonadaceae</taxon>
        <taxon>Parasphingorhabdus</taxon>
    </lineage>
</organism>